<feature type="compositionally biased region" description="Basic residues" evidence="1">
    <location>
        <begin position="458"/>
        <end position="468"/>
    </location>
</feature>
<feature type="region of interest" description="Disordered" evidence="1">
    <location>
        <begin position="55"/>
        <end position="90"/>
    </location>
</feature>
<reference evidence="2 3" key="1">
    <citation type="submission" date="2019-10" db="EMBL/GenBank/DDBJ databases">
        <authorList>
            <person name="Palmer J.M."/>
        </authorList>
    </citation>
    <scope>NUCLEOTIDE SEQUENCE [LARGE SCALE GENOMIC DNA]</scope>
    <source>
        <strain evidence="2 3">TWF696</strain>
    </source>
</reference>
<protein>
    <submittedName>
        <fullName evidence="2">Uncharacterized protein</fullName>
    </submittedName>
</protein>
<feature type="compositionally biased region" description="Acidic residues" evidence="1">
    <location>
        <begin position="428"/>
        <end position="441"/>
    </location>
</feature>
<proteinExistence type="predicted"/>
<dbReference type="Proteomes" id="UP001375240">
    <property type="component" value="Unassembled WGS sequence"/>
</dbReference>
<organism evidence="2 3">
    <name type="scientific">Orbilia brochopaga</name>
    <dbReference type="NCBI Taxonomy" id="3140254"/>
    <lineage>
        <taxon>Eukaryota</taxon>
        <taxon>Fungi</taxon>
        <taxon>Dikarya</taxon>
        <taxon>Ascomycota</taxon>
        <taxon>Pezizomycotina</taxon>
        <taxon>Orbiliomycetes</taxon>
        <taxon>Orbiliales</taxon>
        <taxon>Orbiliaceae</taxon>
        <taxon>Orbilia</taxon>
    </lineage>
</organism>
<comment type="caution">
    <text evidence="2">The sequence shown here is derived from an EMBL/GenBank/DDBJ whole genome shotgun (WGS) entry which is preliminary data.</text>
</comment>
<sequence>MPPRTLIHPGYKAHPDRNIIPASPPRENTPTPPKRGWYDCSWLIPDTILRRRRSRDDAQRQWAHGHAHSSKHADDDVAKQHLASSEEGRPLDLEEAQGNVDSGHCAEAADWDERGQCMCTITWQMPGRYPVTTCTMLEDVLNGLSTVRSASTSDTGSQARDPANQPAAPPVRWERAYNLQTERHEYVAMQDARRHDGGSSDSNDGTTNSNGDNENAPRDAAAPFTCTSKPSWVQHVRRFVRAEELPTPPPPASQFIARTNKSVSATIKARFSPGYFLVPYYSGRRRCFEYADGQMDMANLELKFTSDAPPPPPKPVPQKHKPPLKRPLVMPHGRRELERPKPVVYPTFAEDVYRPVYPQERVEIAARQPSYQPVKVKPAREVEKKVFQRPRSVMFPQWRDADVDDTPCPPPRKRLGRVVAKTRRMVTDDDGEYLPSEDSELETTGGMAEKPRRSPPALKKKKKRRRRRNSDPTYKQHGVREDNRIEKEDLEKMRQEEEAGETEPVGPQDPPRQKRARFKIVDVKPKPKTEPEPIPATKRSTEKFSFWGPARDADPPARQNRRRNKDSDDAYVPSKDPEEEERERKDLRDMNKEVDTELEKVEGFERDRAEPEQPAMSNRRQKPKAVQARRRAPVGDRAYRPGKQLRI</sequence>
<feature type="compositionally biased region" description="Basic residues" evidence="1">
    <location>
        <begin position="619"/>
        <end position="632"/>
    </location>
</feature>
<feature type="region of interest" description="Disordered" evidence="1">
    <location>
        <begin position="305"/>
        <end position="326"/>
    </location>
</feature>
<feature type="region of interest" description="Disordered" evidence="1">
    <location>
        <begin position="191"/>
        <end position="225"/>
    </location>
</feature>
<feature type="region of interest" description="Disordered" evidence="1">
    <location>
        <begin position="148"/>
        <end position="172"/>
    </location>
</feature>
<feature type="compositionally biased region" description="Polar residues" evidence="1">
    <location>
        <begin position="148"/>
        <end position="158"/>
    </location>
</feature>
<dbReference type="AlphaFoldDB" id="A0AAV9UD11"/>
<feature type="region of interest" description="Disordered" evidence="1">
    <location>
        <begin position="400"/>
        <end position="647"/>
    </location>
</feature>
<evidence type="ECO:0000256" key="1">
    <source>
        <dbReference type="SAM" id="MobiDB-lite"/>
    </source>
</evidence>
<dbReference type="EMBL" id="JAVHNQ010000009">
    <property type="protein sequence ID" value="KAK6338927.1"/>
    <property type="molecule type" value="Genomic_DNA"/>
</dbReference>
<evidence type="ECO:0000313" key="3">
    <source>
        <dbReference type="Proteomes" id="UP001375240"/>
    </source>
</evidence>
<gene>
    <name evidence="2" type="ORF">TWF696_009728</name>
</gene>
<name>A0AAV9UD11_9PEZI</name>
<evidence type="ECO:0000313" key="2">
    <source>
        <dbReference type="EMBL" id="KAK6338927.1"/>
    </source>
</evidence>
<feature type="compositionally biased region" description="Basic and acidic residues" evidence="1">
    <location>
        <begin position="478"/>
        <end position="497"/>
    </location>
</feature>
<keyword evidence="3" id="KW-1185">Reference proteome</keyword>
<feature type="compositionally biased region" description="Basic and acidic residues" evidence="1">
    <location>
        <begin position="71"/>
        <end position="90"/>
    </location>
</feature>
<feature type="compositionally biased region" description="Basic and acidic residues" evidence="1">
    <location>
        <begin position="582"/>
        <end position="611"/>
    </location>
</feature>
<feature type="compositionally biased region" description="Basic residues" evidence="1">
    <location>
        <begin position="411"/>
        <end position="424"/>
    </location>
</feature>
<feature type="compositionally biased region" description="Low complexity" evidence="1">
    <location>
        <begin position="199"/>
        <end position="213"/>
    </location>
</feature>
<accession>A0AAV9UD11</accession>
<feature type="compositionally biased region" description="Basic and acidic residues" evidence="1">
    <location>
        <begin position="519"/>
        <end position="531"/>
    </location>
</feature>
<feature type="region of interest" description="Disordered" evidence="1">
    <location>
        <begin position="1"/>
        <end position="35"/>
    </location>
</feature>